<protein>
    <submittedName>
        <fullName evidence="2">NAD-dependent epimerase/dehydratase family protein</fullName>
    </submittedName>
</protein>
<dbReference type="SUPFAM" id="SSF51735">
    <property type="entry name" value="NAD(P)-binding Rossmann-fold domains"/>
    <property type="match status" value="1"/>
</dbReference>
<dbReference type="InterPro" id="IPR051783">
    <property type="entry name" value="NAD(P)-dependent_oxidoreduct"/>
</dbReference>
<dbReference type="RefSeq" id="WP_143936949.1">
    <property type="nucleotide sequence ID" value="NZ_VKKG01000001.1"/>
</dbReference>
<reference evidence="2 3" key="1">
    <citation type="submission" date="2019-07" db="EMBL/GenBank/DDBJ databases">
        <authorList>
            <person name="Zhou L.-Y."/>
        </authorList>
    </citation>
    <scope>NUCLEOTIDE SEQUENCE [LARGE SCALE GENOMIC DNA]</scope>
    <source>
        <strain evidence="2 3">YIM 101269</strain>
    </source>
</reference>
<organism evidence="2 3">
    <name type="scientific">Tessaracoccus rhinocerotis</name>
    <dbReference type="NCBI Taxonomy" id="1689449"/>
    <lineage>
        <taxon>Bacteria</taxon>
        <taxon>Bacillati</taxon>
        <taxon>Actinomycetota</taxon>
        <taxon>Actinomycetes</taxon>
        <taxon>Propionibacteriales</taxon>
        <taxon>Propionibacteriaceae</taxon>
        <taxon>Tessaracoccus</taxon>
    </lineage>
</organism>
<dbReference type="Proteomes" id="UP000317638">
    <property type="component" value="Unassembled WGS sequence"/>
</dbReference>
<keyword evidence="3" id="KW-1185">Reference proteome</keyword>
<proteinExistence type="predicted"/>
<name>A0A553K5E2_9ACTN</name>
<dbReference type="InterPro" id="IPR036291">
    <property type="entry name" value="NAD(P)-bd_dom_sf"/>
</dbReference>
<sequence>MSALVLVTDGVGYLAQWCIVEAIRRGLRVRAVAPSVAAVPEILGAVSARVGVAGKLETVVLDPLADAGWADAARGATYVLHTGHVAARESESGVNQRVALRVLEAARAAGVQRVVLTSTIGAARPADGSTSSDESVWTDPTDTDGDGAIAAAVERAAVEAAERLGVDLVTLLPGHMVGSPVGEGGLDRLWVVGDLIHGRAGDVPRRGVEVVDVRDVAHAHVSALVNPRASGRYLLPGEFYWMIEIARVLRDRLGERARNVPTTELSGWRATVVGWLAPKQDRPPIGSETEVVHDSSRARRELDWRPRNTDDSITETAELFLAEGQ</sequence>
<dbReference type="PANTHER" id="PTHR48079">
    <property type="entry name" value="PROTEIN YEEZ"/>
    <property type="match status" value="1"/>
</dbReference>
<dbReference type="AlphaFoldDB" id="A0A553K5E2"/>
<comment type="caution">
    <text evidence="2">The sequence shown here is derived from an EMBL/GenBank/DDBJ whole genome shotgun (WGS) entry which is preliminary data.</text>
</comment>
<evidence type="ECO:0000259" key="1">
    <source>
        <dbReference type="Pfam" id="PF01370"/>
    </source>
</evidence>
<dbReference type="InterPro" id="IPR001509">
    <property type="entry name" value="Epimerase_deHydtase"/>
</dbReference>
<dbReference type="Pfam" id="PF01370">
    <property type="entry name" value="Epimerase"/>
    <property type="match status" value="1"/>
</dbReference>
<dbReference type="PANTHER" id="PTHR48079:SF6">
    <property type="entry name" value="NAD(P)-BINDING DOMAIN-CONTAINING PROTEIN-RELATED"/>
    <property type="match status" value="1"/>
</dbReference>
<gene>
    <name evidence="2" type="ORF">FOJ82_02990</name>
</gene>
<dbReference type="OrthoDB" id="9778052at2"/>
<evidence type="ECO:0000313" key="3">
    <source>
        <dbReference type="Proteomes" id="UP000317638"/>
    </source>
</evidence>
<dbReference type="Gene3D" id="3.40.50.720">
    <property type="entry name" value="NAD(P)-binding Rossmann-like Domain"/>
    <property type="match status" value="1"/>
</dbReference>
<accession>A0A553K5E2</accession>
<dbReference type="GO" id="GO:0004029">
    <property type="term" value="F:aldehyde dehydrogenase (NAD+) activity"/>
    <property type="evidence" value="ECO:0007669"/>
    <property type="project" value="TreeGrafter"/>
</dbReference>
<dbReference type="GO" id="GO:0005737">
    <property type="term" value="C:cytoplasm"/>
    <property type="evidence" value="ECO:0007669"/>
    <property type="project" value="TreeGrafter"/>
</dbReference>
<dbReference type="EMBL" id="VKKG01000001">
    <property type="protein sequence ID" value="TRY19862.1"/>
    <property type="molecule type" value="Genomic_DNA"/>
</dbReference>
<feature type="domain" description="NAD-dependent epimerase/dehydratase" evidence="1">
    <location>
        <begin position="5"/>
        <end position="230"/>
    </location>
</feature>
<evidence type="ECO:0000313" key="2">
    <source>
        <dbReference type="EMBL" id="TRY19862.1"/>
    </source>
</evidence>